<evidence type="ECO:0000256" key="4">
    <source>
        <dbReference type="ARBA" id="ARBA00022692"/>
    </source>
</evidence>
<dbReference type="InterPro" id="IPR000298">
    <property type="entry name" value="Cyt_c_oxidase-like_su3"/>
</dbReference>
<gene>
    <name evidence="10" type="ORF">FSB76_13980</name>
</gene>
<proteinExistence type="inferred from homology"/>
<feature type="domain" description="Heme-copper oxidase subunit III family profile" evidence="9">
    <location>
        <begin position="1"/>
        <end position="186"/>
    </location>
</feature>
<dbReference type="GO" id="GO:0004129">
    <property type="term" value="F:cytochrome-c oxidase activity"/>
    <property type="evidence" value="ECO:0007669"/>
    <property type="project" value="InterPro"/>
</dbReference>
<feature type="transmembrane region" description="Helical" evidence="8">
    <location>
        <begin position="49"/>
        <end position="70"/>
    </location>
</feature>
<feature type="transmembrane region" description="Helical" evidence="8">
    <location>
        <begin position="167"/>
        <end position="185"/>
    </location>
</feature>
<dbReference type="SUPFAM" id="SSF81452">
    <property type="entry name" value="Cytochrome c oxidase subunit III-like"/>
    <property type="match status" value="1"/>
</dbReference>
<protein>
    <submittedName>
        <fullName evidence="10">Heme-copper oxidase subunit III</fullName>
    </submittedName>
</protein>
<feature type="transmembrane region" description="Helical" evidence="8">
    <location>
        <begin position="123"/>
        <end position="146"/>
    </location>
</feature>
<dbReference type="GO" id="GO:0005886">
    <property type="term" value="C:plasma membrane"/>
    <property type="evidence" value="ECO:0007669"/>
    <property type="project" value="UniProtKB-SubCell"/>
</dbReference>
<evidence type="ECO:0000256" key="5">
    <source>
        <dbReference type="ARBA" id="ARBA00022989"/>
    </source>
</evidence>
<evidence type="ECO:0000259" key="9">
    <source>
        <dbReference type="PROSITE" id="PS50253"/>
    </source>
</evidence>
<dbReference type="Pfam" id="PF00510">
    <property type="entry name" value="COX3"/>
    <property type="match status" value="1"/>
</dbReference>
<keyword evidence="4 7" id="KW-0812">Transmembrane</keyword>
<dbReference type="GO" id="GO:0019646">
    <property type="term" value="P:aerobic electron transport chain"/>
    <property type="evidence" value="ECO:0007669"/>
    <property type="project" value="InterPro"/>
</dbReference>
<evidence type="ECO:0000256" key="6">
    <source>
        <dbReference type="ARBA" id="ARBA00023136"/>
    </source>
</evidence>
<accession>A0A5B8W297</accession>
<name>A0A5B8W297_9SPHI</name>
<keyword evidence="11" id="KW-1185">Reference proteome</keyword>
<comment type="subcellular location">
    <subcellularLocation>
        <location evidence="1 7">Cell membrane</location>
        <topology evidence="1 7">Multi-pass membrane protein</topology>
    </subcellularLocation>
</comment>
<dbReference type="InterPro" id="IPR035973">
    <property type="entry name" value="Cyt_c_oxidase_su3-like_sf"/>
</dbReference>
<dbReference type="PANTHER" id="PTHR11403:SF2">
    <property type="entry name" value="CYTOCHROME BO(3) UBIQUINOL OXIDASE SUBUNIT 3"/>
    <property type="match status" value="1"/>
</dbReference>
<dbReference type="RefSeq" id="WP_147054299.1">
    <property type="nucleotide sequence ID" value="NZ_CP042437.1"/>
</dbReference>
<keyword evidence="3" id="KW-1003">Cell membrane</keyword>
<evidence type="ECO:0000256" key="7">
    <source>
        <dbReference type="RuleBase" id="RU003376"/>
    </source>
</evidence>
<evidence type="ECO:0000256" key="3">
    <source>
        <dbReference type="ARBA" id="ARBA00022475"/>
    </source>
</evidence>
<evidence type="ECO:0000313" key="10">
    <source>
        <dbReference type="EMBL" id="QEC76996.1"/>
    </source>
</evidence>
<dbReference type="PROSITE" id="PS50253">
    <property type="entry name" value="COX3"/>
    <property type="match status" value="1"/>
</dbReference>
<dbReference type="Proteomes" id="UP000321362">
    <property type="component" value="Chromosome"/>
</dbReference>
<reference evidence="10 11" key="1">
    <citation type="journal article" date="2013" name="J. Microbiol.">
        <title>Mucilaginibacter ginsenosidivorax sp. nov., with ginsenoside converting activity isolated from sediment.</title>
        <authorList>
            <person name="Kim J.K."/>
            <person name="Choi T.E."/>
            <person name="Liu Q.M."/>
            <person name="Park H.Y."/>
            <person name="Yi T.H."/>
            <person name="Yoon M.H."/>
            <person name="Kim S.C."/>
            <person name="Im W.T."/>
        </authorList>
    </citation>
    <scope>NUCLEOTIDE SEQUENCE [LARGE SCALE GENOMIC DNA]</scope>
    <source>
        <strain evidence="10 11">KHI28</strain>
    </source>
</reference>
<dbReference type="OrthoDB" id="679789at2"/>
<evidence type="ECO:0000313" key="11">
    <source>
        <dbReference type="Proteomes" id="UP000321362"/>
    </source>
</evidence>
<dbReference type="PANTHER" id="PTHR11403">
    <property type="entry name" value="CYTOCHROME C OXIDASE SUBUNIT III"/>
    <property type="match status" value="1"/>
</dbReference>
<dbReference type="InterPro" id="IPR024791">
    <property type="entry name" value="Cyt_c/ubiquinol_Oxase_su3"/>
</dbReference>
<keyword evidence="5 8" id="KW-1133">Transmembrane helix</keyword>
<dbReference type="InterPro" id="IPR013833">
    <property type="entry name" value="Cyt_c_oxidase_su3_a-hlx"/>
</dbReference>
<feature type="transmembrane region" description="Helical" evidence="8">
    <location>
        <begin position="82"/>
        <end position="103"/>
    </location>
</feature>
<feature type="transmembrane region" description="Helical" evidence="8">
    <location>
        <begin position="15"/>
        <end position="37"/>
    </location>
</feature>
<comment type="similarity">
    <text evidence="2 7">Belongs to the cytochrome c oxidase subunit 3 family.</text>
</comment>
<dbReference type="CDD" id="cd00386">
    <property type="entry name" value="Heme_Cu_Oxidase_III_like"/>
    <property type="match status" value="1"/>
</dbReference>
<dbReference type="AlphaFoldDB" id="A0A5B8W297"/>
<sequence length="186" mass="21278">MDERKDLQNLNARKFMVWLAIASSFMLVAGLTSVFLISTSAGDAIHTQLPFVFIISTVVILGSSATLHIAGKCLKGLQNAKFHLYLKITIVLGLLFMLLQAVAWGILLHQKVYFDMHKSYQSFIYVFVAVHLLHIITGIGLLGYTLSGSLKNKPRYRILYRMEMSTTFWHFIDILWVYLYLFLLLK</sequence>
<keyword evidence="6 8" id="KW-0472">Membrane</keyword>
<dbReference type="KEGG" id="mgk:FSB76_13980"/>
<dbReference type="Gene3D" id="1.20.120.80">
    <property type="entry name" value="Cytochrome c oxidase, subunit III, four-helix bundle"/>
    <property type="match status" value="1"/>
</dbReference>
<evidence type="ECO:0000256" key="8">
    <source>
        <dbReference type="SAM" id="Phobius"/>
    </source>
</evidence>
<evidence type="ECO:0000256" key="2">
    <source>
        <dbReference type="ARBA" id="ARBA00010581"/>
    </source>
</evidence>
<dbReference type="EMBL" id="CP042437">
    <property type="protein sequence ID" value="QEC76996.1"/>
    <property type="molecule type" value="Genomic_DNA"/>
</dbReference>
<organism evidence="10 11">
    <name type="scientific">Mucilaginibacter ginsenosidivorax</name>
    <dbReference type="NCBI Taxonomy" id="862126"/>
    <lineage>
        <taxon>Bacteria</taxon>
        <taxon>Pseudomonadati</taxon>
        <taxon>Bacteroidota</taxon>
        <taxon>Sphingobacteriia</taxon>
        <taxon>Sphingobacteriales</taxon>
        <taxon>Sphingobacteriaceae</taxon>
        <taxon>Mucilaginibacter</taxon>
    </lineage>
</organism>
<evidence type="ECO:0000256" key="1">
    <source>
        <dbReference type="ARBA" id="ARBA00004651"/>
    </source>
</evidence>